<gene>
    <name evidence="1" type="ORF">UT28_C0001G1015</name>
</gene>
<dbReference type="Proteomes" id="UP000035648">
    <property type="component" value="Chromosome"/>
</dbReference>
<name>A0A0G4B4P9_9BACT</name>
<dbReference type="EMBL" id="CP011213">
    <property type="protein sequence ID" value="AKM82789.1"/>
    <property type="molecule type" value="Genomic_DNA"/>
</dbReference>
<accession>A0A0G4B4P9</accession>
<evidence type="ECO:0000313" key="2">
    <source>
        <dbReference type="Proteomes" id="UP000035648"/>
    </source>
</evidence>
<dbReference type="KEGG" id="bbgw:UT28_C0001G1015"/>
<organism evidence="1 2">
    <name type="scientific">Berkelbacteria bacterium GW2011_GWE1_39_12</name>
    <dbReference type="NCBI Taxonomy" id="1618337"/>
    <lineage>
        <taxon>Bacteria</taxon>
        <taxon>Candidatus Berkelbacteria</taxon>
    </lineage>
</organism>
<protein>
    <submittedName>
        <fullName evidence="1">Uncharacterized protein</fullName>
    </submittedName>
</protein>
<proteinExistence type="predicted"/>
<dbReference type="AlphaFoldDB" id="A0A0G4B4P9"/>
<reference evidence="1 2" key="1">
    <citation type="journal article" date="2015" name="Nature">
        <title>rRNA introns, odd ribosomes, and small enigmatic genomes across a large radiation of phyla.</title>
        <authorList>
            <person name="Brown C.T."/>
            <person name="Hug L.A."/>
            <person name="Thomas B.C."/>
            <person name="Sharon I."/>
            <person name="Castelle C.J."/>
            <person name="Singh A."/>
            <person name="Wilkins M.J."/>
            <person name="Williams K.H."/>
            <person name="Banfield J.F."/>
        </authorList>
    </citation>
    <scope>NUCLEOTIDE SEQUENCE [LARGE SCALE GENOMIC DNA]</scope>
</reference>
<sequence length="181" mass="20878">MDEILAKLKKLLEAKIRVLTAIRRTKSDTADKLKSGSDEFADELRQILRCVSDHAEDLVGEKSDMITWGCARWAEDSNDYRKLYLTKAGDWRSQTHPGCHVPWHYLIDPNAPNPRYEINNYTWIAEAFEDGLKTLLRTTDLDEAKTESLKADDKLSYFKNQRATLRQAITDAYKQLNQPSD</sequence>
<evidence type="ECO:0000313" key="1">
    <source>
        <dbReference type="EMBL" id="AKM82789.1"/>
    </source>
</evidence>